<dbReference type="PROSITE" id="PS50061">
    <property type="entry name" value="ETS_DOMAIN_3"/>
    <property type="match status" value="1"/>
</dbReference>
<comment type="subcellular location">
    <subcellularLocation>
        <location evidence="3">Nucleus</location>
    </subcellularLocation>
</comment>
<dbReference type="InterPro" id="IPR036390">
    <property type="entry name" value="WH_DNA-bd_sf"/>
</dbReference>
<dbReference type="SMART" id="SM00413">
    <property type="entry name" value="ETS"/>
    <property type="match status" value="1"/>
</dbReference>
<evidence type="ECO:0000256" key="1">
    <source>
        <dbReference type="ARBA" id="ARBA00005562"/>
    </source>
</evidence>
<evidence type="ECO:0000313" key="7">
    <source>
        <dbReference type="RefSeq" id="XP_065667169.1"/>
    </source>
</evidence>
<dbReference type="Pfam" id="PF00178">
    <property type="entry name" value="Ets"/>
    <property type="match status" value="1"/>
</dbReference>
<evidence type="ECO:0000313" key="6">
    <source>
        <dbReference type="Proteomes" id="UP001652625"/>
    </source>
</evidence>
<gene>
    <name evidence="7" type="primary">LOC100199297</name>
</gene>
<organism evidence="6 7">
    <name type="scientific">Hydra vulgaris</name>
    <name type="common">Hydra</name>
    <name type="synonym">Hydra attenuata</name>
    <dbReference type="NCBI Taxonomy" id="6087"/>
    <lineage>
        <taxon>Eukaryota</taxon>
        <taxon>Metazoa</taxon>
        <taxon>Cnidaria</taxon>
        <taxon>Hydrozoa</taxon>
        <taxon>Hydroidolina</taxon>
        <taxon>Anthoathecata</taxon>
        <taxon>Aplanulata</taxon>
        <taxon>Hydridae</taxon>
        <taxon>Hydra</taxon>
    </lineage>
</organism>
<dbReference type="InterPro" id="IPR013761">
    <property type="entry name" value="SAM/pointed_sf"/>
</dbReference>
<keyword evidence="6" id="KW-1185">Reference proteome</keyword>
<dbReference type="Gene3D" id="1.10.150.50">
    <property type="entry name" value="Transcription Factor, Ets-1"/>
    <property type="match status" value="1"/>
</dbReference>
<dbReference type="Proteomes" id="UP001652625">
    <property type="component" value="Chromosome 11"/>
</dbReference>
<feature type="domain" description="PNT" evidence="5">
    <location>
        <begin position="46"/>
        <end position="132"/>
    </location>
</feature>
<dbReference type="PANTHER" id="PTHR11849">
    <property type="entry name" value="ETS"/>
    <property type="match status" value="1"/>
</dbReference>
<dbReference type="InterPro" id="IPR000418">
    <property type="entry name" value="Ets_dom"/>
</dbReference>
<dbReference type="Gene3D" id="1.10.10.10">
    <property type="entry name" value="Winged helix-like DNA-binding domain superfamily/Winged helix DNA-binding domain"/>
    <property type="match status" value="1"/>
</dbReference>
<dbReference type="PROSITE" id="PS00346">
    <property type="entry name" value="ETS_DOMAIN_2"/>
    <property type="match status" value="1"/>
</dbReference>
<keyword evidence="3" id="KW-0539">Nucleus</keyword>
<dbReference type="InterPro" id="IPR046328">
    <property type="entry name" value="ETS_fam"/>
</dbReference>
<protein>
    <submittedName>
        <fullName evidence="7">Friend leukemia integration 1 transcription factor</fullName>
    </submittedName>
</protein>
<dbReference type="Pfam" id="PF02198">
    <property type="entry name" value="SAM_PNT"/>
    <property type="match status" value="1"/>
</dbReference>
<reference evidence="7" key="1">
    <citation type="submission" date="2025-08" db="UniProtKB">
        <authorList>
            <consortium name="RefSeq"/>
        </authorList>
    </citation>
    <scope>IDENTIFICATION</scope>
</reference>
<sequence length="331" mass="38717">MLRIEDLTGSTRLDLNKLNIGFKIDNCKIEDISTPSSLVQCDSNLKKKTFEFKNQISLFMPIEPQLWTREQVRYWVHWAIEEFSLKDISVNAFDMFDGKALCKLTREEFLHYSSAYGGDILISYLCRLYYNSMSCLQLQNLNYSLMSEHTSYPYQYSTTDYAASALCLYGDPTSLSECSYPSSVKYKKFLHHPFYLNKSNISNIQINSGQVKLWIFLLELLSNPLNSKIIQWTGENGEFQLNDPEEVARRWGQRKNKPSMNYEKLGRALRYYYEKNILSKIHGKRYAYKFDIRMLSEFSNPIIHASNIIFNSDNFDNSTNIAFPFVKEVLN</sequence>
<comment type="similarity">
    <text evidence="1 3">Belongs to the ETS family.</text>
</comment>
<dbReference type="RefSeq" id="XP_065667169.1">
    <property type="nucleotide sequence ID" value="XM_065811097.1"/>
</dbReference>
<dbReference type="GeneID" id="100199297"/>
<dbReference type="PRINTS" id="PR00454">
    <property type="entry name" value="ETSDOMAIN"/>
</dbReference>
<name>A0ABM4CYZ5_HYDVU</name>
<dbReference type="InterPro" id="IPR036388">
    <property type="entry name" value="WH-like_DNA-bd_sf"/>
</dbReference>
<evidence type="ECO:0000256" key="2">
    <source>
        <dbReference type="ARBA" id="ARBA00023125"/>
    </source>
</evidence>
<feature type="domain" description="ETS" evidence="4">
    <location>
        <begin position="211"/>
        <end position="291"/>
    </location>
</feature>
<evidence type="ECO:0000259" key="4">
    <source>
        <dbReference type="PROSITE" id="PS50061"/>
    </source>
</evidence>
<dbReference type="SMART" id="SM00251">
    <property type="entry name" value="SAM_PNT"/>
    <property type="match status" value="1"/>
</dbReference>
<dbReference type="SUPFAM" id="SSF47769">
    <property type="entry name" value="SAM/Pointed domain"/>
    <property type="match status" value="1"/>
</dbReference>
<dbReference type="SUPFAM" id="SSF46785">
    <property type="entry name" value="Winged helix' DNA-binding domain"/>
    <property type="match status" value="1"/>
</dbReference>
<evidence type="ECO:0000256" key="3">
    <source>
        <dbReference type="RuleBase" id="RU004019"/>
    </source>
</evidence>
<dbReference type="InterPro" id="IPR003118">
    <property type="entry name" value="Pointed_dom"/>
</dbReference>
<proteinExistence type="inferred from homology"/>
<accession>A0ABM4CYZ5</accession>
<keyword evidence="2 3" id="KW-0238">DNA-binding</keyword>
<evidence type="ECO:0000259" key="5">
    <source>
        <dbReference type="PROSITE" id="PS51433"/>
    </source>
</evidence>
<dbReference type="CDD" id="cd08531">
    <property type="entry name" value="SAM_PNT-ERG_FLI-1"/>
    <property type="match status" value="1"/>
</dbReference>
<dbReference type="PROSITE" id="PS51433">
    <property type="entry name" value="PNT"/>
    <property type="match status" value="1"/>
</dbReference>